<name>A0A9W8MQP7_9AGAR</name>
<dbReference type="SUPFAM" id="SSF52047">
    <property type="entry name" value="RNI-like"/>
    <property type="match status" value="1"/>
</dbReference>
<reference evidence="1" key="1">
    <citation type="submission" date="2022-07" db="EMBL/GenBank/DDBJ databases">
        <title>Genome Sequence of Agrocybe chaxingu.</title>
        <authorList>
            <person name="Buettner E."/>
        </authorList>
    </citation>
    <scope>NUCLEOTIDE SEQUENCE</scope>
    <source>
        <strain evidence="1">MP-N11</strain>
    </source>
</reference>
<evidence type="ECO:0000313" key="2">
    <source>
        <dbReference type="Proteomes" id="UP001148786"/>
    </source>
</evidence>
<dbReference type="Proteomes" id="UP001148786">
    <property type="component" value="Unassembled WGS sequence"/>
</dbReference>
<comment type="caution">
    <text evidence="1">The sequence shown here is derived from an EMBL/GenBank/DDBJ whole genome shotgun (WGS) entry which is preliminary data.</text>
</comment>
<evidence type="ECO:0000313" key="1">
    <source>
        <dbReference type="EMBL" id="KAJ3484629.1"/>
    </source>
</evidence>
<dbReference type="AlphaFoldDB" id="A0A9W8MQP7"/>
<keyword evidence="2" id="KW-1185">Reference proteome</keyword>
<proteinExistence type="predicted"/>
<protein>
    <submittedName>
        <fullName evidence="1">Uncharacterized protein</fullName>
    </submittedName>
</protein>
<organism evidence="1 2">
    <name type="scientific">Agrocybe chaxingu</name>
    <dbReference type="NCBI Taxonomy" id="84603"/>
    <lineage>
        <taxon>Eukaryota</taxon>
        <taxon>Fungi</taxon>
        <taxon>Dikarya</taxon>
        <taxon>Basidiomycota</taxon>
        <taxon>Agaricomycotina</taxon>
        <taxon>Agaricomycetes</taxon>
        <taxon>Agaricomycetidae</taxon>
        <taxon>Agaricales</taxon>
        <taxon>Agaricineae</taxon>
        <taxon>Strophariaceae</taxon>
        <taxon>Agrocybe</taxon>
    </lineage>
</organism>
<dbReference type="EMBL" id="JANKHO010003298">
    <property type="protein sequence ID" value="KAJ3484629.1"/>
    <property type="molecule type" value="Genomic_DNA"/>
</dbReference>
<accession>A0A9W8MQP7</accession>
<gene>
    <name evidence="1" type="ORF">NLJ89_g11965</name>
</gene>
<sequence length="287" mass="33361">MEKLPKEEKEKEYGLDELLNERGFRLVNYHTGDGALAFVDSEGLNVGLTLVEGSFKVEFPRISYHPLWPRYFDVLMPRLTSLRLKLTNPSLDTSFFFYLRVPGLQTLRLEKFDDYAGWDFSMFDPFMMHFTRTLRVLKLADFSPEVAGYAPPVRKRTQTRLREELERLFTILPHLEVLRLPSSIQVYDSTIEKLMNGLLLPPLTELELYTVNAEQTLWMVKGRNFLSEYYRLQPGSSRRASEVVSRMNVERFRLVKLWVDDCEVESVRVASQMLAPASTLSIGSCRL</sequence>